<feature type="region of interest" description="Disordered" evidence="9">
    <location>
        <begin position="598"/>
        <end position="619"/>
    </location>
</feature>
<feature type="compositionally biased region" description="Basic and acidic residues" evidence="9">
    <location>
        <begin position="129"/>
        <end position="143"/>
    </location>
</feature>
<reference evidence="12 13" key="1">
    <citation type="journal article" date="2015" name="Genome Announc.">
        <title>Draft Genome Sequence and Gene Annotation of the Entomopathogenic Fungus Verticillium hemipterigenum.</title>
        <authorList>
            <person name="Horn F."/>
            <person name="Habel A."/>
            <person name="Scharf D.H."/>
            <person name="Dworschak J."/>
            <person name="Brakhage A.A."/>
            <person name="Guthke R."/>
            <person name="Hertweck C."/>
            <person name="Linde J."/>
        </authorList>
    </citation>
    <scope>NUCLEOTIDE SEQUENCE [LARGE SCALE GENOMIC DNA]</scope>
</reference>
<keyword evidence="1" id="KW-0479">Metal-binding</keyword>
<keyword evidence="6" id="KW-0804">Transcription</keyword>
<evidence type="ECO:0000256" key="3">
    <source>
        <dbReference type="ARBA" id="ARBA00023015"/>
    </source>
</evidence>
<comment type="similarity">
    <text evidence="8">Belongs to the xlnR/xlr1 family.</text>
</comment>
<feature type="compositionally biased region" description="Polar residues" evidence="9">
    <location>
        <begin position="144"/>
        <end position="160"/>
    </location>
</feature>
<accession>A0A0A1T4S9</accession>
<dbReference type="STRING" id="1531966.A0A0A1T4S9"/>
<evidence type="ECO:0000313" key="13">
    <source>
        <dbReference type="Proteomes" id="UP000039046"/>
    </source>
</evidence>
<dbReference type="SMART" id="SM00906">
    <property type="entry name" value="Fungal_trans"/>
    <property type="match status" value="1"/>
</dbReference>
<dbReference type="SUPFAM" id="SSF57701">
    <property type="entry name" value="Zn2/Cys6 DNA-binding domain"/>
    <property type="match status" value="1"/>
</dbReference>
<dbReference type="PANTHER" id="PTHR47663:SF1">
    <property type="entry name" value="XYLANOLYTIC TRANSCRIPTIONAL ACTIVATOR XLNR-RELATED"/>
    <property type="match status" value="1"/>
</dbReference>
<evidence type="ECO:0000256" key="2">
    <source>
        <dbReference type="ARBA" id="ARBA00022833"/>
    </source>
</evidence>
<dbReference type="Pfam" id="PF04082">
    <property type="entry name" value="Fungal_trans"/>
    <property type="match status" value="1"/>
</dbReference>
<evidence type="ECO:0000256" key="9">
    <source>
        <dbReference type="SAM" id="MobiDB-lite"/>
    </source>
</evidence>
<proteinExistence type="inferred from homology"/>
<dbReference type="InterPro" id="IPR051439">
    <property type="entry name" value="XlnR/Xlr1"/>
</dbReference>
<feature type="domain" description="Zn(2)-C6 fungal-type" evidence="11">
    <location>
        <begin position="89"/>
        <end position="118"/>
    </location>
</feature>
<feature type="transmembrane region" description="Helical" evidence="10">
    <location>
        <begin position="718"/>
        <end position="738"/>
    </location>
</feature>
<dbReference type="PANTHER" id="PTHR47663">
    <property type="entry name" value="XYLANOLYTIC TRANSCRIPTIONAL ACTIVATOR XLNR-RELATED"/>
    <property type="match status" value="1"/>
</dbReference>
<dbReference type="Gene3D" id="4.10.240.10">
    <property type="entry name" value="Zn(2)-C6 fungal-type DNA-binding domain"/>
    <property type="match status" value="1"/>
</dbReference>
<dbReference type="AlphaFoldDB" id="A0A0A1T4S9"/>
<feature type="compositionally biased region" description="Pro residues" evidence="9">
    <location>
        <begin position="37"/>
        <end position="49"/>
    </location>
</feature>
<dbReference type="InterPro" id="IPR001138">
    <property type="entry name" value="Zn2Cys6_DnaBD"/>
</dbReference>
<evidence type="ECO:0000256" key="4">
    <source>
        <dbReference type="ARBA" id="ARBA00023125"/>
    </source>
</evidence>
<dbReference type="GO" id="GO:0008270">
    <property type="term" value="F:zinc ion binding"/>
    <property type="evidence" value="ECO:0007669"/>
    <property type="project" value="InterPro"/>
</dbReference>
<keyword evidence="3" id="KW-0805">Transcription regulation</keyword>
<evidence type="ECO:0000256" key="7">
    <source>
        <dbReference type="ARBA" id="ARBA00023242"/>
    </source>
</evidence>
<name>A0A0A1T4S9_9HYPO</name>
<keyword evidence="13" id="KW-1185">Reference proteome</keyword>
<evidence type="ECO:0000256" key="6">
    <source>
        <dbReference type="ARBA" id="ARBA00023163"/>
    </source>
</evidence>
<evidence type="ECO:0000256" key="10">
    <source>
        <dbReference type="SAM" id="Phobius"/>
    </source>
</evidence>
<evidence type="ECO:0000313" key="12">
    <source>
        <dbReference type="EMBL" id="CEJ80344.1"/>
    </source>
</evidence>
<dbReference type="Pfam" id="PF00172">
    <property type="entry name" value="Zn_clus"/>
    <property type="match status" value="1"/>
</dbReference>
<dbReference type="CDD" id="cd00067">
    <property type="entry name" value="GAL4"/>
    <property type="match status" value="1"/>
</dbReference>
<dbReference type="GO" id="GO:0003677">
    <property type="term" value="F:DNA binding"/>
    <property type="evidence" value="ECO:0007669"/>
    <property type="project" value="UniProtKB-KW"/>
</dbReference>
<keyword evidence="10" id="KW-1133">Transmembrane helix</keyword>
<evidence type="ECO:0000256" key="5">
    <source>
        <dbReference type="ARBA" id="ARBA00023159"/>
    </source>
</evidence>
<dbReference type="InterPro" id="IPR007219">
    <property type="entry name" value="XnlR_reg_dom"/>
</dbReference>
<feature type="region of interest" description="Disordered" evidence="9">
    <location>
        <begin position="120"/>
        <end position="161"/>
    </location>
</feature>
<dbReference type="EMBL" id="CDHN01000001">
    <property type="protein sequence ID" value="CEJ80344.1"/>
    <property type="molecule type" value="Genomic_DNA"/>
</dbReference>
<evidence type="ECO:0000256" key="1">
    <source>
        <dbReference type="ARBA" id="ARBA00022723"/>
    </source>
</evidence>
<dbReference type="FunFam" id="4.10.240.10:FF:000004">
    <property type="entry name" value="Xylanolytic transcriptional activator XlnR"/>
    <property type="match status" value="1"/>
</dbReference>
<organism evidence="12 13">
    <name type="scientific">[Torrubiella] hemipterigena</name>
    <dbReference type="NCBI Taxonomy" id="1531966"/>
    <lineage>
        <taxon>Eukaryota</taxon>
        <taxon>Fungi</taxon>
        <taxon>Dikarya</taxon>
        <taxon>Ascomycota</taxon>
        <taxon>Pezizomycotina</taxon>
        <taxon>Sordariomycetes</taxon>
        <taxon>Hypocreomycetidae</taxon>
        <taxon>Hypocreales</taxon>
        <taxon>Clavicipitaceae</taxon>
        <taxon>Clavicipitaceae incertae sedis</taxon>
        <taxon>'Torrubiella' clade</taxon>
    </lineage>
</organism>
<dbReference type="SMART" id="SM00066">
    <property type="entry name" value="GAL4"/>
    <property type="match status" value="1"/>
</dbReference>
<evidence type="ECO:0000256" key="8">
    <source>
        <dbReference type="ARBA" id="ARBA00037990"/>
    </source>
</evidence>
<keyword evidence="2" id="KW-0862">Zinc</keyword>
<keyword evidence="7" id="KW-0539">Nucleus</keyword>
<feature type="region of interest" description="Disordered" evidence="9">
    <location>
        <begin position="1"/>
        <end position="83"/>
    </location>
</feature>
<feature type="region of interest" description="Disordered" evidence="9">
    <location>
        <begin position="237"/>
        <end position="256"/>
    </location>
</feature>
<dbReference type="GO" id="GO:0000981">
    <property type="term" value="F:DNA-binding transcription factor activity, RNA polymerase II-specific"/>
    <property type="evidence" value="ECO:0007669"/>
    <property type="project" value="InterPro"/>
</dbReference>
<protein>
    <submittedName>
        <fullName evidence="12">Putative C6 zinc finger domain containing protein</fullName>
    </submittedName>
</protein>
<dbReference type="GO" id="GO:0006351">
    <property type="term" value="P:DNA-templated transcription"/>
    <property type="evidence" value="ECO:0007669"/>
    <property type="project" value="InterPro"/>
</dbReference>
<evidence type="ECO:0000259" key="11">
    <source>
        <dbReference type="PROSITE" id="PS50048"/>
    </source>
</evidence>
<dbReference type="Proteomes" id="UP000039046">
    <property type="component" value="Unassembled WGS sequence"/>
</dbReference>
<gene>
    <name evidence="12" type="ORF">VHEMI00533</name>
</gene>
<keyword evidence="4" id="KW-0238">DNA-binding</keyword>
<keyword evidence="5" id="KW-0010">Activator</keyword>
<keyword evidence="10" id="KW-0812">Transmembrane</keyword>
<sequence>MDDLASFSRNDMVSQHDPYQINSQFPQLPTYTQFSAPFPPQHPGAPAPSAPLLARSAGPGNQNGLPPPAPTRRKSSDASRPVRKRITRACDQCNQLRTKCDGQQPCTHCTELAIECQYNREQKKRGKASRKELAERAAVKDSTEANLSRQQSSTSATSDSLLVAGAGAAPAKKKSKKPETAPNRLIRQNSSFAAANARHGSASIENMAGMVNTEPRSFYPDQMPPGAMYPQDFPGSYESNMQPDDGGENSADYTGSEHSFSPYATERFPNYRHGAESLNGQIAMSHASNSTFHGLTGFGKDAVSLESFSASWQNAMSNQGAFFPTSFPTATFGAQTVLRYPVLEPLIPHLGNIVPIPLACELLDFYFKSLSTTHQHPMSPFILGYLFRRQSFFHPTNPRKCQPALLASILWVAAQTSDAIALTSVPSARAALCRKLLKLTLDLLKPVTQDVPSAAYVPVGQALASGGMTIGMDMDLDGIANGDVSKPSLSIDDVIVHIHLATVTTASEQKAGSLRWWNMAWALARELKLGREVAPDGLGSSMTPEEREERRRVWWMLYIADRHLALCYNSSLRFLDTECAGLKLPMDDTLFQVGDFESRSPDESDLDGENEARNSHGGRGIQQFQCRGHGIFGYFLPLMFILGNIITLHHQKNHPTFGEDFYDASHWNAQTVKITQYLQIFEESLRVFHRNQRNKHNKTPIDLQRSDSRSRSRSRTDLHTRIVLTYSTYILHVLHILLAGKWDPVDLLDNSETWISSQAFLSAMSHAVSAAEALREILKLDPNVEFMPFFFGMYLFQGSLLLFLITDRLKGDADAEVLKACETIIRAHDASVVTLSTNYQRNFCKVMRNTLAMARNDGVEHVVESQTRRREILSLYRWTGDGTGLAL</sequence>
<feature type="compositionally biased region" description="Polar residues" evidence="9">
    <location>
        <begin position="20"/>
        <end position="35"/>
    </location>
</feature>
<feature type="transmembrane region" description="Helical" evidence="10">
    <location>
        <begin position="786"/>
        <end position="805"/>
    </location>
</feature>
<dbReference type="OrthoDB" id="5365785at2759"/>
<dbReference type="PROSITE" id="PS50048">
    <property type="entry name" value="ZN2_CY6_FUNGAL_2"/>
    <property type="match status" value="1"/>
</dbReference>
<dbReference type="CDD" id="cd12148">
    <property type="entry name" value="fungal_TF_MHR"/>
    <property type="match status" value="1"/>
</dbReference>
<keyword evidence="10" id="KW-0472">Membrane</keyword>
<dbReference type="InterPro" id="IPR036864">
    <property type="entry name" value="Zn2-C6_fun-type_DNA-bd_sf"/>
</dbReference>
<feature type="compositionally biased region" description="Low complexity" evidence="9">
    <location>
        <begin position="50"/>
        <end position="59"/>
    </location>
</feature>
<dbReference type="HOGENOM" id="CLU_006123_1_0_1"/>
<feature type="transmembrane region" description="Helical" evidence="10">
    <location>
        <begin position="631"/>
        <end position="648"/>
    </location>
</feature>